<evidence type="ECO:0000313" key="2">
    <source>
        <dbReference type="EMBL" id="OTF80757.1"/>
    </source>
</evidence>
<organism evidence="2 3">
    <name type="scientific">Euroglyphus maynei</name>
    <name type="common">Mayne's house dust mite</name>
    <dbReference type="NCBI Taxonomy" id="6958"/>
    <lineage>
        <taxon>Eukaryota</taxon>
        <taxon>Metazoa</taxon>
        <taxon>Ecdysozoa</taxon>
        <taxon>Arthropoda</taxon>
        <taxon>Chelicerata</taxon>
        <taxon>Arachnida</taxon>
        <taxon>Acari</taxon>
        <taxon>Acariformes</taxon>
        <taxon>Sarcoptiformes</taxon>
        <taxon>Astigmata</taxon>
        <taxon>Psoroptidia</taxon>
        <taxon>Analgoidea</taxon>
        <taxon>Pyroglyphidae</taxon>
        <taxon>Pyroglyphinae</taxon>
        <taxon>Euroglyphus</taxon>
    </lineage>
</organism>
<keyword evidence="1" id="KW-0812">Transmembrane</keyword>
<dbReference type="EMBL" id="MUJZ01016694">
    <property type="protein sequence ID" value="OTF80757.1"/>
    <property type="molecule type" value="Genomic_DNA"/>
</dbReference>
<proteinExistence type="predicted"/>
<sequence length="80" mass="9276">MVIIHSDSMKEYGLNVIEVGYDRVNHSLNVHGSITLIRVNGLDRMQPQKYGQMIQQHGPVHWQVSLVVLFCFDFFFIVDN</sequence>
<evidence type="ECO:0000313" key="3">
    <source>
        <dbReference type="Proteomes" id="UP000194236"/>
    </source>
</evidence>
<dbReference type="Proteomes" id="UP000194236">
    <property type="component" value="Unassembled WGS sequence"/>
</dbReference>
<protein>
    <submittedName>
        <fullName evidence="2">Uncharacterized protein</fullName>
    </submittedName>
</protein>
<evidence type="ECO:0000256" key="1">
    <source>
        <dbReference type="SAM" id="Phobius"/>
    </source>
</evidence>
<keyword evidence="1" id="KW-1133">Transmembrane helix</keyword>
<comment type="caution">
    <text evidence="2">The sequence shown here is derived from an EMBL/GenBank/DDBJ whole genome shotgun (WGS) entry which is preliminary data.</text>
</comment>
<reference evidence="2 3" key="1">
    <citation type="submission" date="2017-03" db="EMBL/GenBank/DDBJ databases">
        <title>Genome Survey of Euroglyphus maynei.</title>
        <authorList>
            <person name="Arlian L.G."/>
            <person name="Morgan M.S."/>
            <person name="Rider S.D."/>
        </authorList>
    </citation>
    <scope>NUCLEOTIDE SEQUENCE [LARGE SCALE GENOMIC DNA]</scope>
    <source>
        <strain evidence="2">Arlian Lab</strain>
        <tissue evidence="2">Whole body</tissue>
    </source>
</reference>
<gene>
    <name evidence="2" type="ORF">BLA29_011656</name>
</gene>
<keyword evidence="1" id="KW-0472">Membrane</keyword>
<dbReference type="AlphaFoldDB" id="A0A1Y3BKW7"/>
<name>A0A1Y3BKW7_EURMA</name>
<accession>A0A1Y3BKW7</accession>
<keyword evidence="3" id="KW-1185">Reference proteome</keyword>
<feature type="transmembrane region" description="Helical" evidence="1">
    <location>
        <begin position="60"/>
        <end position="78"/>
    </location>
</feature>